<dbReference type="InterPro" id="IPR056136">
    <property type="entry name" value="DUF7719"/>
</dbReference>
<keyword evidence="5" id="KW-1185">Reference proteome</keyword>
<dbReference type="Pfam" id="PF24841">
    <property type="entry name" value="DUF7719"/>
    <property type="match status" value="1"/>
</dbReference>
<feature type="compositionally biased region" description="Acidic residues" evidence="1">
    <location>
        <begin position="99"/>
        <end position="113"/>
    </location>
</feature>
<evidence type="ECO:0000313" key="5">
    <source>
        <dbReference type="Proteomes" id="UP000245946"/>
    </source>
</evidence>
<dbReference type="EMBL" id="KZ819305">
    <property type="protein sequence ID" value="PWN95340.1"/>
    <property type="molecule type" value="Genomic_DNA"/>
</dbReference>
<dbReference type="PANTHER" id="PTHR37846:SF1">
    <property type="entry name" value="DEACETYLASE-LIKE PROTEIN"/>
    <property type="match status" value="1"/>
</dbReference>
<accession>A0A316Z0R9</accession>
<dbReference type="GeneID" id="37273081"/>
<sequence>MASSSSSRPAPSAADAALLRAAVEATQAEDISREEQERLIAATGILERLPPDFIPFDPENKQPFTSARPADRRDGMRPSELRAQLARESAGRPAVEWASSDEEEEGEGSEVDSMDSYGQDDATSLAQRQEESGMHPVMEQTLDLFIWGMPFAFMFVLMDIMIQQQYAQHPTALREFGRLLGTLPFLLVFIYFTAIRKPRTPRGHFLMQTFLTVISTVSGASFLYIYSKSPYHLVIRRTPPLGTLWMYTMVRLDLAPSLGSLAVVYGCVRYWGLKLFD</sequence>
<evidence type="ECO:0000259" key="3">
    <source>
        <dbReference type="Pfam" id="PF24841"/>
    </source>
</evidence>
<keyword evidence="2" id="KW-1133">Transmembrane helix</keyword>
<feature type="transmembrane region" description="Helical" evidence="2">
    <location>
        <begin position="245"/>
        <end position="268"/>
    </location>
</feature>
<evidence type="ECO:0000256" key="2">
    <source>
        <dbReference type="SAM" id="Phobius"/>
    </source>
</evidence>
<dbReference type="OrthoDB" id="5597489at2759"/>
<dbReference type="Proteomes" id="UP000245946">
    <property type="component" value="Unassembled WGS sequence"/>
</dbReference>
<name>A0A316Z0R9_9BASI</name>
<evidence type="ECO:0000256" key="1">
    <source>
        <dbReference type="SAM" id="MobiDB-lite"/>
    </source>
</evidence>
<proteinExistence type="predicted"/>
<dbReference type="RefSeq" id="XP_025595619.1">
    <property type="nucleotide sequence ID" value="XM_025745537.1"/>
</dbReference>
<reference evidence="4 5" key="1">
    <citation type="journal article" date="2018" name="Mol. Biol. Evol.">
        <title>Broad Genomic Sampling Reveals a Smut Pathogenic Ancestry of the Fungal Clade Ustilaginomycotina.</title>
        <authorList>
            <person name="Kijpornyongpan T."/>
            <person name="Mondo S.J."/>
            <person name="Barry K."/>
            <person name="Sandor L."/>
            <person name="Lee J."/>
            <person name="Lipzen A."/>
            <person name="Pangilinan J."/>
            <person name="LaButti K."/>
            <person name="Hainaut M."/>
            <person name="Henrissat B."/>
            <person name="Grigoriev I.V."/>
            <person name="Spatafora J.W."/>
            <person name="Aime M.C."/>
        </authorList>
    </citation>
    <scope>NUCLEOTIDE SEQUENCE [LARGE SCALE GENOMIC DNA]</scope>
    <source>
        <strain evidence="4 5">MCA 4186</strain>
    </source>
</reference>
<protein>
    <recommendedName>
        <fullName evidence="3">DUF7719 domain-containing protein</fullName>
    </recommendedName>
</protein>
<dbReference type="AlphaFoldDB" id="A0A316Z0R9"/>
<evidence type="ECO:0000313" key="4">
    <source>
        <dbReference type="EMBL" id="PWN95340.1"/>
    </source>
</evidence>
<dbReference type="PANTHER" id="PTHR37846">
    <property type="entry name" value="YALI0B21296P"/>
    <property type="match status" value="1"/>
</dbReference>
<feature type="transmembrane region" description="Helical" evidence="2">
    <location>
        <begin position="176"/>
        <end position="193"/>
    </location>
</feature>
<feature type="transmembrane region" description="Helical" evidence="2">
    <location>
        <begin position="205"/>
        <end position="225"/>
    </location>
</feature>
<feature type="domain" description="DUF7719" evidence="3">
    <location>
        <begin position="207"/>
        <end position="274"/>
    </location>
</feature>
<feature type="transmembrane region" description="Helical" evidence="2">
    <location>
        <begin position="144"/>
        <end position="164"/>
    </location>
</feature>
<keyword evidence="2" id="KW-0812">Transmembrane</keyword>
<feature type="compositionally biased region" description="Basic and acidic residues" evidence="1">
    <location>
        <begin position="69"/>
        <end position="80"/>
    </location>
</feature>
<feature type="region of interest" description="Disordered" evidence="1">
    <location>
        <begin position="50"/>
        <end position="133"/>
    </location>
</feature>
<organism evidence="4 5">
    <name type="scientific">Tilletiopsis washingtonensis</name>
    <dbReference type="NCBI Taxonomy" id="58919"/>
    <lineage>
        <taxon>Eukaryota</taxon>
        <taxon>Fungi</taxon>
        <taxon>Dikarya</taxon>
        <taxon>Basidiomycota</taxon>
        <taxon>Ustilaginomycotina</taxon>
        <taxon>Exobasidiomycetes</taxon>
        <taxon>Entylomatales</taxon>
        <taxon>Entylomatales incertae sedis</taxon>
        <taxon>Tilletiopsis</taxon>
    </lineage>
</organism>
<keyword evidence="2" id="KW-0472">Membrane</keyword>
<gene>
    <name evidence="4" type="ORF">FA09DRAFT_362979</name>
</gene>
<dbReference type="STRING" id="58919.A0A316Z0R9"/>